<dbReference type="Proteomes" id="UP000054725">
    <property type="component" value="Unassembled WGS sequence"/>
</dbReference>
<name>A0A0W0WMQ5_9GAMM</name>
<accession>A0A0W0WMQ5</accession>
<protein>
    <submittedName>
        <fullName evidence="1">Uncharacterized protein</fullName>
    </submittedName>
</protein>
<dbReference type="EMBL" id="LNYO01000023">
    <property type="protein sequence ID" value="KTD33593.1"/>
    <property type="molecule type" value="Genomic_DNA"/>
</dbReference>
<sequence length="206" mass="23546">MNNNEISNTLISLSPAKRVKYIRQKLLNQNQQTFCEDGIIREGTLKSIEIERMKIAPKIAERLTHKLGLEGIVCDVNIFLEENNPCHITIDMSKKELTGKSKICLEEMRQKITQLTPINIETDEYAPLIPAQSTLLGREANKDNLSQFNKTLCFIKGNKSSLYYLTFLNENELEAEINNKKLIISGNIIDFCSIFIIELIYLGNHL</sequence>
<gene>
    <name evidence="1" type="ORF">Lnau_2344</name>
</gene>
<dbReference type="AlphaFoldDB" id="A0A0W0WMQ5"/>
<dbReference type="PATRIC" id="fig|45070.6.peg.2471"/>
<organism evidence="1 2">
    <name type="scientific">Legionella nautarum</name>
    <dbReference type="NCBI Taxonomy" id="45070"/>
    <lineage>
        <taxon>Bacteria</taxon>
        <taxon>Pseudomonadati</taxon>
        <taxon>Pseudomonadota</taxon>
        <taxon>Gammaproteobacteria</taxon>
        <taxon>Legionellales</taxon>
        <taxon>Legionellaceae</taxon>
        <taxon>Legionella</taxon>
    </lineage>
</organism>
<dbReference type="RefSeq" id="WP_058505346.1">
    <property type="nucleotide sequence ID" value="NZ_CAAAIF010000005.1"/>
</dbReference>
<dbReference type="STRING" id="45070.Lnau_2344"/>
<proteinExistence type="predicted"/>
<keyword evidence="2" id="KW-1185">Reference proteome</keyword>
<comment type="caution">
    <text evidence="1">The sequence shown here is derived from an EMBL/GenBank/DDBJ whole genome shotgun (WGS) entry which is preliminary data.</text>
</comment>
<reference evidence="1 2" key="1">
    <citation type="submission" date="2015-11" db="EMBL/GenBank/DDBJ databases">
        <title>Genomic analysis of 38 Legionella species identifies large and diverse effector repertoires.</title>
        <authorList>
            <person name="Burstein D."/>
            <person name="Amaro F."/>
            <person name="Zusman T."/>
            <person name="Lifshitz Z."/>
            <person name="Cohen O."/>
            <person name="Gilbert J.A."/>
            <person name="Pupko T."/>
            <person name="Shuman H.A."/>
            <person name="Segal G."/>
        </authorList>
    </citation>
    <scope>NUCLEOTIDE SEQUENCE [LARGE SCALE GENOMIC DNA]</scope>
    <source>
        <strain evidence="1 2">ATCC 49506</strain>
    </source>
</reference>
<evidence type="ECO:0000313" key="2">
    <source>
        <dbReference type="Proteomes" id="UP000054725"/>
    </source>
</evidence>
<dbReference type="OrthoDB" id="5651343at2"/>
<evidence type="ECO:0000313" key="1">
    <source>
        <dbReference type="EMBL" id="KTD33593.1"/>
    </source>
</evidence>